<dbReference type="Proteomes" id="UP001152795">
    <property type="component" value="Unassembled WGS sequence"/>
</dbReference>
<feature type="compositionally biased region" description="Polar residues" evidence="1">
    <location>
        <begin position="580"/>
        <end position="592"/>
    </location>
</feature>
<protein>
    <submittedName>
        <fullName evidence="2">Zinc finger 608</fullName>
    </submittedName>
</protein>
<evidence type="ECO:0000256" key="1">
    <source>
        <dbReference type="SAM" id="MobiDB-lite"/>
    </source>
</evidence>
<feature type="compositionally biased region" description="Acidic residues" evidence="1">
    <location>
        <begin position="352"/>
        <end position="386"/>
    </location>
</feature>
<feature type="compositionally biased region" description="Basic and acidic residues" evidence="1">
    <location>
        <begin position="551"/>
        <end position="572"/>
    </location>
</feature>
<feature type="compositionally biased region" description="Basic and acidic residues" evidence="1">
    <location>
        <begin position="619"/>
        <end position="629"/>
    </location>
</feature>
<organism evidence="2 3">
    <name type="scientific">Paramuricea clavata</name>
    <name type="common">Red gorgonian</name>
    <name type="synonym">Violescent sea-whip</name>
    <dbReference type="NCBI Taxonomy" id="317549"/>
    <lineage>
        <taxon>Eukaryota</taxon>
        <taxon>Metazoa</taxon>
        <taxon>Cnidaria</taxon>
        <taxon>Anthozoa</taxon>
        <taxon>Octocorallia</taxon>
        <taxon>Malacalcyonacea</taxon>
        <taxon>Plexauridae</taxon>
        <taxon>Paramuricea</taxon>
    </lineage>
</organism>
<dbReference type="AlphaFoldDB" id="A0A6S7IQ72"/>
<feature type="compositionally biased region" description="Basic residues" evidence="1">
    <location>
        <begin position="539"/>
        <end position="550"/>
    </location>
</feature>
<proteinExistence type="predicted"/>
<feature type="region of interest" description="Disordered" evidence="1">
    <location>
        <begin position="619"/>
        <end position="705"/>
    </location>
</feature>
<comment type="caution">
    <text evidence="2">The sequence shown here is derived from an EMBL/GenBank/DDBJ whole genome shotgun (WGS) entry which is preliminary data.</text>
</comment>
<evidence type="ECO:0000313" key="3">
    <source>
        <dbReference type="Proteomes" id="UP001152795"/>
    </source>
</evidence>
<accession>A0A6S7IQ72</accession>
<dbReference type="OrthoDB" id="5863628at2759"/>
<keyword evidence="3" id="KW-1185">Reference proteome</keyword>
<sequence>MTVIASHPFLSYHSNDYTKLLYGLQKSAYHELESTCLTCSNALRETANSQDCTKPSDLMETVNFGNYSCTEHCSRLKDGKYAVCNNVKILPKESANFLYLDVRVVHCDDLKQLSNESATFPNLSDSKSHQECFERPNNGVNFCTVLSIGLMFPTEFGHEKMLHTDIATGSIKDILHNEFATGIIFRTEFGAWGIFRMEFGICLMFYKKIVFCLIYYTMLHYVILFFTEIYNRVKALTEFCTRIMFPTDVCTCKKVSSEFCTRVMFPTDVCTRIKVPSEFCTRVMFPSGLGSTTYRTVGRRKQGEQKSGKQKKNGNGDKYGRKNGSGRSRRTSQGNGSSGMEGSGEGSGNGDDSSDDDDDDDDDDEEEQDDEDDEEEEGDDEEEMDTDNVSAMAEDEAEDTTNGGGEEVDSNGSKVTSTTLEIHTTGIKDEVGNEDDQNAMTSVIAPAEPGTPVTLSGVIWKETMGGVLVVNLKWRNKTYSGSLIDHSRYGWANPRNLEDPQDCDLSTSSRGGKGKKGKHKESAYTGNPLSPKMGGNGKRGPRFHRNKGKRNKESSTKSKTKRGSDTPEEGTRTRRRSCTVKISVSPSPSPTSFIECPERNCNKRYKHINGLRYHQTHAHLENARDGEDKDSYDEDDMKSCDFKEPLSANSKSSGSDDVKPLSHRKAKNQKSNSKSSEVSLPDDSAVQNGEKVAEPEEAEEKYDVTNIKTEEKYDVTNIKTEEKYDVTNIKTEEKYDVTNIKTEDKYDVTDMNTDDVIQVEPEAEPMKVEESTANTSKPNILEEAVKIIFDEPAATQDLIVPTGIFSRMTSQAMLAASHPPEYKYVGYEPMEQSVSEYGEKTETIGEAQELDVTVKG</sequence>
<dbReference type="InterPro" id="IPR013087">
    <property type="entry name" value="Znf_C2H2_type"/>
</dbReference>
<dbReference type="PANTHER" id="PTHR21564">
    <property type="entry name" value="BRAKELESS PROTEIN"/>
    <property type="match status" value="1"/>
</dbReference>
<evidence type="ECO:0000313" key="2">
    <source>
        <dbReference type="EMBL" id="CAB4004438.1"/>
    </source>
</evidence>
<feature type="region of interest" description="Disordered" evidence="1">
    <location>
        <begin position="294"/>
        <end position="418"/>
    </location>
</feature>
<gene>
    <name evidence="2" type="ORF">PACLA_8A040515</name>
</gene>
<feature type="compositionally biased region" description="Gly residues" evidence="1">
    <location>
        <begin position="336"/>
        <end position="349"/>
    </location>
</feature>
<dbReference type="EMBL" id="CACRXK020004907">
    <property type="protein sequence ID" value="CAB4004438.1"/>
    <property type="molecule type" value="Genomic_DNA"/>
</dbReference>
<dbReference type="GO" id="GO:0006357">
    <property type="term" value="P:regulation of transcription by RNA polymerase II"/>
    <property type="evidence" value="ECO:0007669"/>
    <property type="project" value="TreeGrafter"/>
</dbReference>
<dbReference type="InterPro" id="IPR040010">
    <property type="entry name" value="ZN608/ZN609"/>
</dbReference>
<dbReference type="GO" id="GO:0005634">
    <property type="term" value="C:nucleus"/>
    <property type="evidence" value="ECO:0007669"/>
    <property type="project" value="TreeGrafter"/>
</dbReference>
<name>A0A6S7IQ72_PARCT</name>
<reference evidence="2" key="1">
    <citation type="submission" date="2020-04" db="EMBL/GenBank/DDBJ databases">
        <authorList>
            <person name="Alioto T."/>
            <person name="Alioto T."/>
            <person name="Gomez Garrido J."/>
        </authorList>
    </citation>
    <scope>NUCLEOTIDE SEQUENCE</scope>
    <source>
        <strain evidence="2">A484AB</strain>
    </source>
</reference>
<feature type="region of interest" description="Disordered" evidence="1">
    <location>
        <begin position="485"/>
        <end position="593"/>
    </location>
</feature>
<dbReference type="PROSITE" id="PS00028">
    <property type="entry name" value="ZINC_FINGER_C2H2_1"/>
    <property type="match status" value="1"/>
</dbReference>
<dbReference type="PANTHER" id="PTHR21564:SF5">
    <property type="entry name" value="SCRIBBLER, ISOFORM J"/>
    <property type="match status" value="1"/>
</dbReference>